<sequence length="255" mass="25322">MAKSVIRNSLAAVLIAAGVAVCATGVAFAAGDPPPSGDPRGVVHSGNAVTCAEAGLAGGIITVTATITDNTYITVTGLPADTMVTGVVVKGSDAYNVYLPDALGPLPWTDLHSPIAGNSGKPATISHWFACGTETSTSTTPPTTTTTTTTESTTTTAPPTTITTTTPCPTTTGTTTTTSATSTTPTSTTTTAPVTTTEAPTTTDTTEVVGLAATPSGGALAYTGFSGGWLIVIALVLMFAGLSLLTVPSLLARRR</sequence>
<evidence type="ECO:0000256" key="2">
    <source>
        <dbReference type="SAM" id="Phobius"/>
    </source>
</evidence>
<name>A0A7W9NDB4_9PSEU</name>
<dbReference type="GO" id="GO:0051301">
    <property type="term" value="P:cell division"/>
    <property type="evidence" value="ECO:0007669"/>
    <property type="project" value="UniProtKB-KW"/>
</dbReference>
<keyword evidence="2" id="KW-1133">Transmembrane helix</keyword>
<keyword evidence="3" id="KW-0732">Signal</keyword>
<proteinExistence type="predicted"/>
<evidence type="ECO:0000313" key="4">
    <source>
        <dbReference type="EMBL" id="MBB5889087.1"/>
    </source>
</evidence>
<evidence type="ECO:0000256" key="3">
    <source>
        <dbReference type="SAM" id="SignalP"/>
    </source>
</evidence>
<dbReference type="RefSeq" id="WP_184857748.1">
    <property type="nucleotide sequence ID" value="NZ_BAAAWY010000013.1"/>
</dbReference>
<evidence type="ECO:0000256" key="1">
    <source>
        <dbReference type="SAM" id="MobiDB-lite"/>
    </source>
</evidence>
<organism evidence="4 5">
    <name type="scientific">Kutzneria kofuensis</name>
    <dbReference type="NCBI Taxonomy" id="103725"/>
    <lineage>
        <taxon>Bacteria</taxon>
        <taxon>Bacillati</taxon>
        <taxon>Actinomycetota</taxon>
        <taxon>Actinomycetes</taxon>
        <taxon>Pseudonocardiales</taxon>
        <taxon>Pseudonocardiaceae</taxon>
        <taxon>Kutzneria</taxon>
    </lineage>
</organism>
<keyword evidence="5" id="KW-1185">Reference proteome</keyword>
<feature type="signal peptide" evidence="3">
    <location>
        <begin position="1"/>
        <end position="29"/>
    </location>
</feature>
<evidence type="ECO:0000313" key="5">
    <source>
        <dbReference type="Proteomes" id="UP000585638"/>
    </source>
</evidence>
<keyword evidence="2" id="KW-0812">Transmembrane</keyword>
<dbReference type="AlphaFoldDB" id="A0A7W9NDB4"/>
<reference evidence="4 5" key="1">
    <citation type="submission" date="2020-08" db="EMBL/GenBank/DDBJ databases">
        <title>Sequencing the genomes of 1000 actinobacteria strains.</title>
        <authorList>
            <person name="Klenk H.-P."/>
        </authorList>
    </citation>
    <scope>NUCLEOTIDE SEQUENCE [LARGE SCALE GENOMIC DNA]</scope>
    <source>
        <strain evidence="4 5">DSM 43851</strain>
    </source>
</reference>
<keyword evidence="4" id="KW-0132">Cell division</keyword>
<protein>
    <submittedName>
        <fullName evidence="4">Cell division septation protein DedD</fullName>
    </submittedName>
</protein>
<feature type="region of interest" description="Disordered" evidence="1">
    <location>
        <begin position="133"/>
        <end position="203"/>
    </location>
</feature>
<feature type="transmembrane region" description="Helical" evidence="2">
    <location>
        <begin position="229"/>
        <end position="252"/>
    </location>
</feature>
<keyword evidence="4" id="KW-0131">Cell cycle</keyword>
<feature type="chain" id="PRO_5030508983" evidence="3">
    <location>
        <begin position="30"/>
        <end position="255"/>
    </location>
</feature>
<comment type="caution">
    <text evidence="4">The sequence shown here is derived from an EMBL/GenBank/DDBJ whole genome shotgun (WGS) entry which is preliminary data.</text>
</comment>
<dbReference type="EMBL" id="JACHIR010000001">
    <property type="protein sequence ID" value="MBB5889087.1"/>
    <property type="molecule type" value="Genomic_DNA"/>
</dbReference>
<keyword evidence="2" id="KW-0472">Membrane</keyword>
<accession>A0A7W9NDB4</accession>
<dbReference type="Proteomes" id="UP000585638">
    <property type="component" value="Unassembled WGS sequence"/>
</dbReference>
<gene>
    <name evidence="4" type="ORF">BJ998_000283</name>
</gene>